<accession>A0A6A6X6W2</accession>
<dbReference type="AlphaFoldDB" id="A0A6A6X6W2"/>
<proteinExistence type="predicted"/>
<keyword evidence="2" id="KW-1185">Reference proteome</keyword>
<dbReference type="EMBL" id="MU001991">
    <property type="protein sequence ID" value="KAF2791998.1"/>
    <property type="molecule type" value="Genomic_DNA"/>
</dbReference>
<evidence type="ECO:0000313" key="1">
    <source>
        <dbReference type="EMBL" id="KAF2791998.1"/>
    </source>
</evidence>
<organism evidence="1 2">
    <name type="scientific">Melanomma pulvis-pyrius CBS 109.77</name>
    <dbReference type="NCBI Taxonomy" id="1314802"/>
    <lineage>
        <taxon>Eukaryota</taxon>
        <taxon>Fungi</taxon>
        <taxon>Dikarya</taxon>
        <taxon>Ascomycota</taxon>
        <taxon>Pezizomycotina</taxon>
        <taxon>Dothideomycetes</taxon>
        <taxon>Pleosporomycetidae</taxon>
        <taxon>Pleosporales</taxon>
        <taxon>Melanommataceae</taxon>
        <taxon>Melanomma</taxon>
    </lineage>
</organism>
<evidence type="ECO:0000313" key="2">
    <source>
        <dbReference type="Proteomes" id="UP000799757"/>
    </source>
</evidence>
<sequence length="154" mass="17407">MGALPRASPVRLKWVAWTWTSDHFASVRPSYLCAAQSTPFYAHAATRSRLELTDLVLSCTSRRLQRDKAARVDWIDGLGPFRRQRKKVWRSISRGALPSVNRIRPSGITSNLCSCNHASSLFSLSSFFLWVTGGFVSYFRLRFNVHIDEALTAS</sequence>
<protein>
    <submittedName>
        <fullName evidence="1">Uncharacterized protein</fullName>
    </submittedName>
</protein>
<reference evidence="1" key="1">
    <citation type="journal article" date="2020" name="Stud. Mycol.">
        <title>101 Dothideomycetes genomes: a test case for predicting lifestyles and emergence of pathogens.</title>
        <authorList>
            <person name="Haridas S."/>
            <person name="Albert R."/>
            <person name="Binder M."/>
            <person name="Bloem J."/>
            <person name="Labutti K."/>
            <person name="Salamov A."/>
            <person name="Andreopoulos B."/>
            <person name="Baker S."/>
            <person name="Barry K."/>
            <person name="Bills G."/>
            <person name="Bluhm B."/>
            <person name="Cannon C."/>
            <person name="Castanera R."/>
            <person name="Culley D."/>
            <person name="Daum C."/>
            <person name="Ezra D."/>
            <person name="Gonzalez J."/>
            <person name="Henrissat B."/>
            <person name="Kuo A."/>
            <person name="Liang C."/>
            <person name="Lipzen A."/>
            <person name="Lutzoni F."/>
            <person name="Magnuson J."/>
            <person name="Mondo S."/>
            <person name="Nolan M."/>
            <person name="Ohm R."/>
            <person name="Pangilinan J."/>
            <person name="Park H.-J."/>
            <person name="Ramirez L."/>
            <person name="Alfaro M."/>
            <person name="Sun H."/>
            <person name="Tritt A."/>
            <person name="Yoshinaga Y."/>
            <person name="Zwiers L.-H."/>
            <person name="Turgeon B."/>
            <person name="Goodwin S."/>
            <person name="Spatafora J."/>
            <person name="Crous P."/>
            <person name="Grigoriev I."/>
        </authorList>
    </citation>
    <scope>NUCLEOTIDE SEQUENCE</scope>
    <source>
        <strain evidence="1">CBS 109.77</strain>
    </source>
</reference>
<name>A0A6A6X6W2_9PLEO</name>
<gene>
    <name evidence="1" type="ORF">K505DRAFT_59325</name>
</gene>
<dbReference type="Proteomes" id="UP000799757">
    <property type="component" value="Unassembled WGS sequence"/>
</dbReference>